<evidence type="ECO:0000313" key="1">
    <source>
        <dbReference type="EMBL" id="KAF9604394.1"/>
    </source>
</evidence>
<comment type="caution">
    <text evidence="1">The sequence shown here is derived from an EMBL/GenBank/DDBJ whole genome shotgun (WGS) entry which is preliminary data.</text>
</comment>
<evidence type="ECO:0000313" key="2">
    <source>
        <dbReference type="Proteomes" id="UP000631114"/>
    </source>
</evidence>
<name>A0A835HS39_9MAGN</name>
<keyword evidence="2" id="KW-1185">Reference proteome</keyword>
<reference evidence="1 2" key="1">
    <citation type="submission" date="2020-10" db="EMBL/GenBank/DDBJ databases">
        <title>The Coptis chinensis genome and diversification of protoberbering-type alkaloids.</title>
        <authorList>
            <person name="Wang B."/>
            <person name="Shu S."/>
            <person name="Song C."/>
            <person name="Liu Y."/>
        </authorList>
    </citation>
    <scope>NUCLEOTIDE SEQUENCE [LARGE SCALE GENOMIC DNA]</scope>
    <source>
        <strain evidence="1">HL-2020</strain>
        <tissue evidence="1">Leaf</tissue>
    </source>
</reference>
<dbReference type="Proteomes" id="UP000631114">
    <property type="component" value="Unassembled WGS sequence"/>
</dbReference>
<dbReference type="AlphaFoldDB" id="A0A835HS39"/>
<organism evidence="1 2">
    <name type="scientific">Coptis chinensis</name>
    <dbReference type="NCBI Taxonomy" id="261450"/>
    <lineage>
        <taxon>Eukaryota</taxon>
        <taxon>Viridiplantae</taxon>
        <taxon>Streptophyta</taxon>
        <taxon>Embryophyta</taxon>
        <taxon>Tracheophyta</taxon>
        <taxon>Spermatophyta</taxon>
        <taxon>Magnoliopsida</taxon>
        <taxon>Ranunculales</taxon>
        <taxon>Ranunculaceae</taxon>
        <taxon>Coptidoideae</taxon>
        <taxon>Coptis</taxon>
    </lineage>
</organism>
<sequence>MNTCVDIYKAFVGATVHEIWCERNKRKKNHLNRTPQQLISKIMSNMKIYLQKTLTNVKNFTGLQALTSRLGLELNFTVQEQLGCTWSALKDDNYMLNTDGSVQDGGNGYGGMIKDALGNILLAYTANSTKTSVIYQELQAIAEGLNNL</sequence>
<evidence type="ECO:0008006" key="3">
    <source>
        <dbReference type="Google" id="ProtNLM"/>
    </source>
</evidence>
<accession>A0A835HS39</accession>
<proteinExistence type="predicted"/>
<dbReference type="EMBL" id="JADFTS010000005">
    <property type="protein sequence ID" value="KAF9604394.1"/>
    <property type="molecule type" value="Genomic_DNA"/>
</dbReference>
<protein>
    <recommendedName>
        <fullName evidence="3">RNase H type-1 domain-containing protein</fullName>
    </recommendedName>
</protein>
<gene>
    <name evidence="1" type="ORF">IFM89_006403</name>
</gene>